<dbReference type="EMBL" id="CP045350">
    <property type="protein sequence ID" value="QFT26455.1"/>
    <property type="molecule type" value="Genomic_DNA"/>
</dbReference>
<keyword evidence="3" id="KW-0238">DNA-binding</keyword>
<dbReference type="Gene3D" id="3.40.190.10">
    <property type="entry name" value="Periplasmic binding protein-like II"/>
    <property type="match status" value="2"/>
</dbReference>
<evidence type="ECO:0000313" key="7">
    <source>
        <dbReference type="Proteomes" id="UP000326936"/>
    </source>
</evidence>
<dbReference type="InterPro" id="IPR000847">
    <property type="entry name" value="LysR_HTH_N"/>
</dbReference>
<dbReference type="Proteomes" id="UP000326936">
    <property type="component" value="Chromosome"/>
</dbReference>
<dbReference type="GO" id="GO:0043565">
    <property type="term" value="F:sequence-specific DNA binding"/>
    <property type="evidence" value="ECO:0007669"/>
    <property type="project" value="TreeGrafter"/>
</dbReference>
<dbReference type="SUPFAM" id="SSF46785">
    <property type="entry name" value="Winged helix' DNA-binding domain"/>
    <property type="match status" value="1"/>
</dbReference>
<dbReference type="GO" id="GO:0006351">
    <property type="term" value="P:DNA-templated transcription"/>
    <property type="evidence" value="ECO:0007669"/>
    <property type="project" value="TreeGrafter"/>
</dbReference>
<gene>
    <name evidence="6" type="primary">gcvA3</name>
    <name evidence="6" type="ORF">FIV01_08445</name>
</gene>
<accession>A0A5P9CJN5</accession>
<keyword evidence="2" id="KW-0805">Transcription regulation</keyword>
<organism evidence="6 7">
    <name type="scientific">Vibrio aquimaris</name>
    <dbReference type="NCBI Taxonomy" id="2587862"/>
    <lineage>
        <taxon>Bacteria</taxon>
        <taxon>Pseudomonadati</taxon>
        <taxon>Pseudomonadota</taxon>
        <taxon>Gammaproteobacteria</taxon>
        <taxon>Vibrionales</taxon>
        <taxon>Vibrionaceae</taxon>
        <taxon>Vibrio</taxon>
    </lineage>
</organism>
<evidence type="ECO:0000256" key="3">
    <source>
        <dbReference type="ARBA" id="ARBA00023125"/>
    </source>
</evidence>
<dbReference type="Gene3D" id="1.10.10.10">
    <property type="entry name" value="Winged helix-like DNA-binding domain superfamily/Winged helix DNA-binding domain"/>
    <property type="match status" value="1"/>
</dbReference>
<dbReference type="InterPro" id="IPR036390">
    <property type="entry name" value="WH_DNA-bd_sf"/>
</dbReference>
<keyword evidence="4" id="KW-0804">Transcription</keyword>
<dbReference type="InterPro" id="IPR058163">
    <property type="entry name" value="LysR-type_TF_proteobact-type"/>
</dbReference>
<dbReference type="InterPro" id="IPR005119">
    <property type="entry name" value="LysR_subst-bd"/>
</dbReference>
<dbReference type="PRINTS" id="PR00039">
    <property type="entry name" value="HTHLYSR"/>
</dbReference>
<dbReference type="AlphaFoldDB" id="A0A5P9CJN5"/>
<protein>
    <submittedName>
        <fullName evidence="6">Glycine cleavage system transcriptional activator</fullName>
    </submittedName>
</protein>
<dbReference type="FunFam" id="1.10.10.10:FF:000001">
    <property type="entry name" value="LysR family transcriptional regulator"/>
    <property type="match status" value="1"/>
</dbReference>
<evidence type="ECO:0000256" key="2">
    <source>
        <dbReference type="ARBA" id="ARBA00023015"/>
    </source>
</evidence>
<dbReference type="SUPFAM" id="SSF53850">
    <property type="entry name" value="Periplasmic binding protein-like II"/>
    <property type="match status" value="1"/>
</dbReference>
<keyword evidence="7" id="KW-1185">Reference proteome</keyword>
<evidence type="ECO:0000256" key="4">
    <source>
        <dbReference type="ARBA" id="ARBA00023163"/>
    </source>
</evidence>
<evidence type="ECO:0000313" key="6">
    <source>
        <dbReference type="EMBL" id="QFT26455.1"/>
    </source>
</evidence>
<reference evidence="6 7" key="1">
    <citation type="submission" date="2019-10" db="EMBL/GenBank/DDBJ databases">
        <title>Complete genome sequence of Vibrio sp. strain THAF100, isolated from non-filtered water from the water column of tank 6 of a marine aquarium containing stony-coral fragments. Water maintained at 26 degree C.</title>
        <authorList>
            <person name="Ruckert C."/>
            <person name="Franco A."/>
            <person name="Kalinowski J."/>
            <person name="Glaeser S."/>
        </authorList>
    </citation>
    <scope>NUCLEOTIDE SEQUENCE [LARGE SCALE GENOMIC DNA]</scope>
    <source>
        <strain evidence="6 7">THAF100</strain>
    </source>
</reference>
<feature type="domain" description="HTH lysR-type" evidence="5">
    <location>
        <begin position="36"/>
        <end position="90"/>
    </location>
</feature>
<dbReference type="KEGG" id="vaq:FIV01_08445"/>
<sequence>MLLLCSVQMIFMSCLHELRSCEEPMSTYQFLPYSHNGLKVFESVARLMSFTKAADELNVTQSAISRQIKQLEDELKVLLVVRKHRSIALTDRGNELYQRLNNNYRALDSLIGEWSKANKQRIVIKSALSYATRVLLPKVVSLNEKYPEHEIVIIPAIEEDPDLDSGDCDLWIVNTCKSDKYIGKKGVTFLREEYMAPVYAKSLSEQNVPLQDVLTLPHLHATLDHQDWKHWLTQANLQGIKEGRDTVFYSLDLALSACIAGQGVTVTDLLLVLPELNREFLKCPNDMVLQHSQWKYLCYQPNQSSIIDEIHRWLVEQTQNELGQLQAMCESFGWDSRQVNWGSL</sequence>
<dbReference type="PANTHER" id="PTHR30537:SF26">
    <property type="entry name" value="GLYCINE CLEAVAGE SYSTEM TRANSCRIPTIONAL ACTIVATOR"/>
    <property type="match status" value="1"/>
</dbReference>
<comment type="similarity">
    <text evidence="1">Belongs to the LysR transcriptional regulatory family.</text>
</comment>
<evidence type="ECO:0000256" key="1">
    <source>
        <dbReference type="ARBA" id="ARBA00009437"/>
    </source>
</evidence>
<dbReference type="Pfam" id="PF03466">
    <property type="entry name" value="LysR_substrate"/>
    <property type="match status" value="1"/>
</dbReference>
<dbReference type="InterPro" id="IPR036388">
    <property type="entry name" value="WH-like_DNA-bd_sf"/>
</dbReference>
<dbReference type="PROSITE" id="PS50931">
    <property type="entry name" value="HTH_LYSR"/>
    <property type="match status" value="1"/>
</dbReference>
<name>A0A5P9CJN5_9VIBR</name>
<dbReference type="PANTHER" id="PTHR30537">
    <property type="entry name" value="HTH-TYPE TRANSCRIPTIONAL REGULATOR"/>
    <property type="match status" value="1"/>
</dbReference>
<dbReference type="GO" id="GO:0003700">
    <property type="term" value="F:DNA-binding transcription factor activity"/>
    <property type="evidence" value="ECO:0007669"/>
    <property type="project" value="InterPro"/>
</dbReference>
<proteinExistence type="inferred from homology"/>
<dbReference type="Pfam" id="PF00126">
    <property type="entry name" value="HTH_1"/>
    <property type="match status" value="1"/>
</dbReference>
<evidence type="ECO:0000259" key="5">
    <source>
        <dbReference type="PROSITE" id="PS50931"/>
    </source>
</evidence>